<dbReference type="PROSITE" id="PS50943">
    <property type="entry name" value="HTH_CROC1"/>
    <property type="match status" value="1"/>
</dbReference>
<dbReference type="Gene3D" id="1.10.260.40">
    <property type="entry name" value="lambda repressor-like DNA-binding domains"/>
    <property type="match status" value="1"/>
</dbReference>
<reference evidence="4 5" key="1">
    <citation type="submission" date="2018-11" db="EMBL/GenBank/DDBJ databases">
        <title>Sequencing the genomes of 1000 actinobacteria strains.</title>
        <authorList>
            <person name="Klenk H.-P."/>
        </authorList>
    </citation>
    <scope>NUCLEOTIDE SEQUENCE [LARGE SCALE GENOMIC DNA]</scope>
    <source>
        <strain evidence="4 5">DSM 10546</strain>
    </source>
</reference>
<evidence type="ECO:0000313" key="5">
    <source>
        <dbReference type="Proteomes" id="UP000275749"/>
    </source>
</evidence>
<dbReference type="InterPro" id="IPR010359">
    <property type="entry name" value="IrrE_HExxH"/>
</dbReference>
<proteinExistence type="inferred from homology"/>
<dbReference type="InterPro" id="IPR001387">
    <property type="entry name" value="Cro/C1-type_HTH"/>
</dbReference>
<dbReference type="EMBL" id="RKHG01000001">
    <property type="protein sequence ID" value="ROR55060.1"/>
    <property type="molecule type" value="Genomic_DNA"/>
</dbReference>
<protein>
    <submittedName>
        <fullName evidence="4">HTH-type transcriptional regulator/antitoxin HigA</fullName>
    </submittedName>
</protein>
<dbReference type="SUPFAM" id="SSF47413">
    <property type="entry name" value="lambda repressor-like DNA-binding domains"/>
    <property type="match status" value="1"/>
</dbReference>
<dbReference type="SMART" id="SM00530">
    <property type="entry name" value="HTH_XRE"/>
    <property type="match status" value="1"/>
</dbReference>
<dbReference type="AlphaFoldDB" id="A0A3N1ZW32"/>
<evidence type="ECO:0000256" key="2">
    <source>
        <dbReference type="ARBA" id="ARBA00023125"/>
    </source>
</evidence>
<dbReference type="PANTHER" id="PTHR36924">
    <property type="entry name" value="ANTITOXIN HIGA-1"/>
    <property type="match status" value="1"/>
</dbReference>
<accession>A0A3N1ZW32</accession>
<dbReference type="NCBIfam" id="TIGR02607">
    <property type="entry name" value="antidote_HigA"/>
    <property type="match status" value="1"/>
</dbReference>
<sequence length="356" mass="38906">MKVAEAFAPGEYLADELEARDWSQADFAGIIGRPVQFVSEIINGKKELTAESAQQIGAALETSPEFWLNLQNRYNLWLLEQDSAAVAKVDRGAARAEIAKIIPLVALEKRGVIDRDADVHELKRQVLRDFNMASTDDTPQFALAAKRSNSQDEVSLLQRGWLWAAAQKARGAVPPDRYSPEKLQSLAEELPHALREPSDFDDLPTRYRQCGVILVFVEQLPGGKIDGAAFLMGDTPVIAISGRGKRLDKVVFALMHETAHVVAGHLTEGITIDGADAEGRPQLEDEANTLAERWALGGSVEISGAITLATVTELAERLEVAPALVIGNLQHNGKLEWRTTLAKGIPNVDDHLQSWA</sequence>
<evidence type="ECO:0000313" key="4">
    <source>
        <dbReference type="EMBL" id="ROR55060.1"/>
    </source>
</evidence>
<dbReference type="CDD" id="cd00093">
    <property type="entry name" value="HTH_XRE"/>
    <property type="match status" value="1"/>
</dbReference>
<evidence type="ECO:0000259" key="3">
    <source>
        <dbReference type="PROSITE" id="PS50943"/>
    </source>
</evidence>
<dbReference type="InterPro" id="IPR013430">
    <property type="entry name" value="Toxin_antidote_HigA"/>
</dbReference>
<dbReference type="GO" id="GO:0003677">
    <property type="term" value="F:DNA binding"/>
    <property type="evidence" value="ECO:0007669"/>
    <property type="project" value="UniProtKB-KW"/>
</dbReference>
<dbReference type="InterPro" id="IPR010982">
    <property type="entry name" value="Lambda_DNA-bd_dom_sf"/>
</dbReference>
<dbReference type="PANTHER" id="PTHR36924:SF1">
    <property type="entry name" value="ANTITOXIN HIGA-1"/>
    <property type="match status" value="1"/>
</dbReference>
<dbReference type="Pfam" id="PF01381">
    <property type="entry name" value="HTH_3"/>
    <property type="match status" value="1"/>
</dbReference>
<feature type="domain" description="HTH cro/C1-type" evidence="3">
    <location>
        <begin position="13"/>
        <end position="67"/>
    </location>
</feature>
<dbReference type="Proteomes" id="UP000275749">
    <property type="component" value="Unassembled WGS sequence"/>
</dbReference>
<name>A0A3N1ZW32_9ACTN</name>
<organism evidence="4 5">
    <name type="scientific">Luteococcus japonicus</name>
    <dbReference type="NCBI Taxonomy" id="33984"/>
    <lineage>
        <taxon>Bacteria</taxon>
        <taxon>Bacillati</taxon>
        <taxon>Actinomycetota</taxon>
        <taxon>Actinomycetes</taxon>
        <taxon>Propionibacteriales</taxon>
        <taxon>Propionibacteriaceae</taxon>
        <taxon>Luteococcus</taxon>
    </lineage>
</organism>
<keyword evidence="2" id="KW-0238">DNA-binding</keyword>
<comment type="caution">
    <text evidence="4">The sequence shown here is derived from an EMBL/GenBank/DDBJ whole genome shotgun (WGS) entry which is preliminary data.</text>
</comment>
<dbReference type="Pfam" id="PF06114">
    <property type="entry name" value="Peptidase_M78"/>
    <property type="match status" value="1"/>
</dbReference>
<gene>
    <name evidence="4" type="ORF">EDD41_2311</name>
</gene>
<evidence type="ECO:0000256" key="1">
    <source>
        <dbReference type="ARBA" id="ARBA00007227"/>
    </source>
</evidence>
<comment type="similarity">
    <text evidence="1">Belongs to the short-chain fatty acyl-CoA assimilation regulator (ScfR) family.</text>
</comment>